<dbReference type="RefSeq" id="WP_151694101.1">
    <property type="nucleotide sequence ID" value="NZ_BMGX01000001.1"/>
</dbReference>
<name>A0A6L3ZCU1_9FLAO</name>
<dbReference type="PANTHER" id="PTHR32305:SF15">
    <property type="entry name" value="PROTEIN RHSA-RELATED"/>
    <property type="match status" value="1"/>
</dbReference>
<dbReference type="NCBIfam" id="TIGR03696">
    <property type="entry name" value="Rhs_assc_core"/>
    <property type="match status" value="1"/>
</dbReference>
<accession>A0A6L3ZCU1</accession>
<proteinExistence type="predicted"/>
<dbReference type="PANTHER" id="PTHR32305">
    <property type="match status" value="1"/>
</dbReference>
<dbReference type="InterPro" id="IPR022385">
    <property type="entry name" value="Rhs_assc_core"/>
</dbReference>
<dbReference type="AlphaFoldDB" id="A0A6L3ZCU1"/>
<dbReference type="InterPro" id="IPR050708">
    <property type="entry name" value="T6SS_VgrG/RHS"/>
</dbReference>
<dbReference type="EMBL" id="WBVQ01000003">
    <property type="protein sequence ID" value="KAB2815063.1"/>
    <property type="molecule type" value="Genomic_DNA"/>
</dbReference>
<dbReference type="OrthoDB" id="2972467at2"/>
<gene>
    <name evidence="1" type="ORF">F8C82_13250</name>
</gene>
<comment type="caution">
    <text evidence="1">The sequence shown here is derived from an EMBL/GenBank/DDBJ whole genome shotgun (WGS) entry which is preliminary data.</text>
</comment>
<dbReference type="Proteomes" id="UP000484164">
    <property type="component" value="Unassembled WGS sequence"/>
</dbReference>
<dbReference type="Gene3D" id="2.180.10.10">
    <property type="entry name" value="RHS repeat-associated core"/>
    <property type="match status" value="1"/>
</dbReference>
<evidence type="ECO:0000313" key="2">
    <source>
        <dbReference type="Proteomes" id="UP000484164"/>
    </source>
</evidence>
<sequence>MDGTDYNSATLFDYNTLETLYPEFVEDFNSTNKTGYSDPVNECCFFGDRYWYHPDYLGSVAMVTNDEGVVHQFFLTNAWGEELHTYNNANTSSFNSEYRFNDDGVRSAASIERCARSAELDEETGLAYYGARYYDNKISMWLSVDPLAMSEHNRTMSPYQFTDNNPINLVDPDGREIDFSRLLAWDKHLNRNVGNNILQDLQDLTGLNLEFDENGVLISKGEIEGVHYSEEARELLLGAINSTETVEVTRLKPEFDKTSKASLGGYGIFLLEEQITDFIKGTAGLDDRTMGYGMIFLHELDHTALGQGVEDEHGAFETGPVVDRMNKIRGQMSTEDNQWGQRLSYDMLSIGGNENVYFVPFSSSSKSAIERGGLPYTEYIRTHENYYR</sequence>
<reference evidence="1 2" key="1">
    <citation type="submission" date="2019-10" db="EMBL/GenBank/DDBJ databases">
        <title>Genome sequence of Phaeocystidibacter marisrubri JCM30614 (type strain).</title>
        <authorList>
            <person name="Bowman J.P."/>
        </authorList>
    </citation>
    <scope>NUCLEOTIDE SEQUENCE [LARGE SCALE GENOMIC DNA]</scope>
    <source>
        <strain evidence="1 2">JCM 30614</strain>
    </source>
</reference>
<organism evidence="1 2">
    <name type="scientific">Phaeocystidibacter marisrubri</name>
    <dbReference type="NCBI Taxonomy" id="1577780"/>
    <lineage>
        <taxon>Bacteria</taxon>
        <taxon>Pseudomonadati</taxon>
        <taxon>Bacteroidota</taxon>
        <taxon>Flavobacteriia</taxon>
        <taxon>Flavobacteriales</taxon>
        <taxon>Phaeocystidibacteraceae</taxon>
        <taxon>Phaeocystidibacter</taxon>
    </lineage>
</organism>
<evidence type="ECO:0000313" key="1">
    <source>
        <dbReference type="EMBL" id="KAB2815063.1"/>
    </source>
</evidence>
<keyword evidence="2" id="KW-1185">Reference proteome</keyword>
<protein>
    <submittedName>
        <fullName evidence="1">RHS repeat-associated core domain-containing protein</fullName>
    </submittedName>
</protein>